<protein>
    <submittedName>
        <fullName evidence="2">TraB family protein</fullName>
    </submittedName>
</protein>
<keyword evidence="3" id="KW-1185">Reference proteome</keyword>
<dbReference type="Pfam" id="PF01963">
    <property type="entry name" value="TraB_PrgY_gumN"/>
    <property type="match status" value="1"/>
</dbReference>
<evidence type="ECO:0000256" key="1">
    <source>
        <dbReference type="SAM" id="Phobius"/>
    </source>
</evidence>
<name>A0ABM9HCI3_9BACT</name>
<dbReference type="Proteomes" id="UP001157733">
    <property type="component" value="Chromosome"/>
</dbReference>
<feature type="transmembrane region" description="Helical" evidence="1">
    <location>
        <begin position="370"/>
        <end position="393"/>
    </location>
</feature>
<evidence type="ECO:0000313" key="2">
    <source>
        <dbReference type="EMBL" id="CAI2717872.1"/>
    </source>
</evidence>
<evidence type="ECO:0000313" key="3">
    <source>
        <dbReference type="Proteomes" id="UP001157733"/>
    </source>
</evidence>
<accession>A0ABM9HCI3</accession>
<organism evidence="2 3">
    <name type="scientific">Nitrospina watsonii</name>
    <dbReference type="NCBI Taxonomy" id="1323948"/>
    <lineage>
        <taxon>Bacteria</taxon>
        <taxon>Pseudomonadati</taxon>
        <taxon>Nitrospinota/Tectimicrobiota group</taxon>
        <taxon>Nitrospinota</taxon>
        <taxon>Nitrospinia</taxon>
        <taxon>Nitrospinales</taxon>
        <taxon>Nitrospinaceae</taxon>
        <taxon>Nitrospina</taxon>
    </lineage>
</organism>
<dbReference type="PANTHER" id="PTHR21530:SF7">
    <property type="entry name" value="TRAB DOMAIN-CONTAINING PROTEIN"/>
    <property type="match status" value="1"/>
</dbReference>
<feature type="transmembrane region" description="Helical" evidence="1">
    <location>
        <begin position="312"/>
        <end position="337"/>
    </location>
</feature>
<dbReference type="NCBIfam" id="TIGR00261">
    <property type="entry name" value="traB"/>
    <property type="match status" value="1"/>
</dbReference>
<keyword evidence="1" id="KW-1133">Transmembrane helix</keyword>
<dbReference type="PANTHER" id="PTHR21530">
    <property type="entry name" value="PHEROMONE SHUTDOWN PROTEIN"/>
    <property type="match status" value="1"/>
</dbReference>
<feature type="transmembrane region" description="Helical" evidence="1">
    <location>
        <begin position="256"/>
        <end position="274"/>
    </location>
</feature>
<dbReference type="InterPro" id="IPR002816">
    <property type="entry name" value="TraB/PrgY/GumN_fam"/>
</dbReference>
<keyword evidence="1" id="KW-0472">Membrane</keyword>
<sequence>METASNADVIKTLQVNGSTITLVGTAHVSQKSVELVEEKIQTGDYDCVAVELCPPRYENMVNQSWWKNLDIYQILRSGRGSLLLINLALSAYQRRLADKLGIEPGKEMARGIELAKENNLRLEVIDRDITTTLQRMYRRVTFWQKMKLVTGLVASIFVGEEVTEEQIENLKEGDMLQSLVEEFGEELPEIKQVLIDERDQYMVGKLVELAKSSDAPKNILALVGAGHLIGMMPAFESPPDAGQVQELEQKPKPSRAGYYVGWGIGIFILSMFAVGYMRSPELGTDLIITWVVLNGSLSALGAALAFAHPLSIVTAFVAAPLTSLNPTIGAGMVVGIVESFLRKPRVSDFETIRSDIAQLSLWWKNRVVRVFLIFFFANLGSAAGTFLAGSSIIHQLVQ</sequence>
<dbReference type="EMBL" id="OX336137">
    <property type="protein sequence ID" value="CAI2717872.1"/>
    <property type="molecule type" value="Genomic_DNA"/>
</dbReference>
<proteinExistence type="predicted"/>
<dbReference type="InterPro" id="IPR046345">
    <property type="entry name" value="TraB_PrgY-like"/>
</dbReference>
<dbReference type="InterPro" id="IPR005230">
    <property type="entry name" value="TraB_bac"/>
</dbReference>
<dbReference type="CDD" id="cd14726">
    <property type="entry name" value="TraB_PrgY-like"/>
    <property type="match status" value="1"/>
</dbReference>
<feature type="transmembrane region" description="Helical" evidence="1">
    <location>
        <begin position="286"/>
        <end position="306"/>
    </location>
</feature>
<dbReference type="RefSeq" id="WP_282010789.1">
    <property type="nucleotide sequence ID" value="NZ_OX336137.1"/>
</dbReference>
<gene>
    <name evidence="2" type="ORF">NSPWAT_1013</name>
</gene>
<reference evidence="2 3" key="1">
    <citation type="submission" date="2022-09" db="EMBL/GenBank/DDBJ databases">
        <authorList>
            <person name="Kop L."/>
        </authorList>
    </citation>
    <scope>NUCLEOTIDE SEQUENCE [LARGE SCALE GENOMIC DNA]</scope>
    <source>
        <strain evidence="2 3">347</strain>
    </source>
</reference>
<keyword evidence="1" id="KW-0812">Transmembrane</keyword>